<feature type="compositionally biased region" description="Basic and acidic residues" evidence="1">
    <location>
        <begin position="1239"/>
        <end position="1270"/>
    </location>
</feature>
<proteinExistence type="predicted"/>
<feature type="region of interest" description="Disordered" evidence="1">
    <location>
        <begin position="119"/>
        <end position="140"/>
    </location>
</feature>
<feature type="region of interest" description="Disordered" evidence="1">
    <location>
        <begin position="324"/>
        <end position="629"/>
    </location>
</feature>
<dbReference type="PANTHER" id="PTHR46589">
    <property type="entry name" value="APOPTOTIC CHROMATIN CONDENSATION INDUCER IN THE NUCLEUS"/>
    <property type="match status" value="1"/>
</dbReference>
<dbReference type="GO" id="GO:0071011">
    <property type="term" value="C:precatalytic spliceosome"/>
    <property type="evidence" value="ECO:0007669"/>
    <property type="project" value="TreeGrafter"/>
</dbReference>
<sequence length="1344" mass="150147">MADLEDVTLDGRPLHSLRVADLKAALEQRGLSKSGQKNALIKRLKGEALWFLTTLFWSTCVNDLGWTGQALMLENLQRTSTPHIGLQPNSQIGEEMSQNSFIKQYLAKQQELLRQRLEREAREAAEADGETPACAPFHGLPAPHTSPAPVSYPSALCACFSSDEPAMLILMHQTGPCVCLGVSELSSPSHTDTPHILLLEPPDSSVCPLTFSKNVDSPAGPDHEDHSEANDSTSCPPPDQKWLLFLREWCHEFGNSFAVYRLESEGIEENCLKGDPWGNPAQGELFQEAKQEQHLRLPEPVKQEPVSRVECRKAYVAAQEISPVVGAPNKRHPFDQREDKAEGDRGWGRPTDQTGGEDGSGGLEEGSQFNARRTGFFHSQDGQGDASEPQLQEVPGSRARRSSSRQSRDDPAPSSPSAPPRAVASLSVRVVGEPDRQQGGLVPHPRPEPTVHSAGQPAMPRAQQDSDEDSDEDEEEEEDDEEDWEAGPRRGSGWDPPAVAAAARERSRRTHQPPQHIPQPPQLPHHPQHPQLQLRQPTPPPSPPPELSFPLPETPKQSPPSLDEPEAVAGPGVGAGLRRQAPEGGRSPPALQRQDSSSSSGSSSSNSRSSSPEPHGGAGERKPGPLTLLARKMESEGAFAASKKKGRSESEEQELMAAATPTDGMFPGNLLREGAVTAIAHTAGPAQTMAEALTAKKGVASAAVPTITFSAGHQGVRSSPFQAFGPAIAPTRVLMAMAEEAERDAAEMKGADAVDLHKAESREAAEAQREREKALEREREEREKALEKEREREEREKALQREREERERQEREKALQREREEREREEREKALQREREEREREEREKALQREREEREREEREKALQREREEREREEREKALQREREERERALQREREEREKALQREKEEREKALQREREEREKALQREREEREREEREKALQREKEEREKALQREKEEREKALQREREERERALQREREEKEKALEREREKEREERERAQQKEREEREKALQREREEREKALEREREREREEREKAQQREREEREKALERDREEKAALEREKERESRLPPWKRGREFGGLTSSLMPTPALSAVAGKVPETEKKDPETEEPTTGHPLTQTPVRPGESQPSTPLPPPRSSAFLRDTPLLSSPSSASATPLIKRPRTFSDTPPTEAPTLTTSPRRPGLGEEGASGGESATPATEGAIVPQGAGDAPVAGPQPMCDTARPPWLEGMGMGVAAPAERAEGPREDQPERGRPKPAEADRPGRRVEAESPKGAAQAQRGLLEAMGPVLPPSPPPEEAEAEREPERKAQSSPSSDSSSSDSDSASSSSHSSGSSSSSEEDKSRS</sequence>
<evidence type="ECO:0000256" key="1">
    <source>
        <dbReference type="SAM" id="MobiDB-lite"/>
    </source>
</evidence>
<feature type="domain" description="SAP" evidence="2">
    <location>
        <begin position="14"/>
        <end position="48"/>
    </location>
</feature>
<dbReference type="SMART" id="SM00513">
    <property type="entry name" value="SAP"/>
    <property type="match status" value="1"/>
</dbReference>
<reference evidence="3" key="1">
    <citation type="thesis" date="2021" institute="BYU ScholarsArchive" country="Provo, UT, USA">
        <title>Applications of and Algorithms for Genome Assembly and Genomic Analyses with an Emphasis on Marine Teleosts.</title>
        <authorList>
            <person name="Pickett B.D."/>
        </authorList>
    </citation>
    <scope>NUCLEOTIDE SEQUENCE</scope>
    <source>
        <strain evidence="3">HI-2016</strain>
    </source>
</reference>
<dbReference type="GO" id="GO:0003723">
    <property type="term" value="F:RNA binding"/>
    <property type="evidence" value="ECO:0007669"/>
    <property type="project" value="TreeGrafter"/>
</dbReference>
<dbReference type="SUPFAM" id="SSF68906">
    <property type="entry name" value="SAP domain"/>
    <property type="match status" value="1"/>
</dbReference>
<dbReference type="OrthoDB" id="5348404at2759"/>
<feature type="region of interest" description="Disordered" evidence="1">
    <location>
        <begin position="922"/>
        <end position="953"/>
    </location>
</feature>
<dbReference type="Proteomes" id="UP000824540">
    <property type="component" value="Unassembled WGS sequence"/>
</dbReference>
<feature type="compositionally biased region" description="Pro residues" evidence="1">
    <location>
        <begin position="515"/>
        <end position="524"/>
    </location>
</feature>
<feature type="compositionally biased region" description="Basic and acidic residues" evidence="1">
    <location>
        <begin position="332"/>
        <end position="347"/>
    </location>
</feature>
<dbReference type="GO" id="GO:0008380">
    <property type="term" value="P:RNA splicing"/>
    <property type="evidence" value="ECO:0007669"/>
    <property type="project" value="TreeGrafter"/>
</dbReference>
<dbReference type="PANTHER" id="PTHR46589:SF1">
    <property type="entry name" value="APOPTOTIC CHROMATIN CONDENSATION INDUCER IN THE NUCLEUS"/>
    <property type="match status" value="1"/>
</dbReference>
<evidence type="ECO:0000259" key="2">
    <source>
        <dbReference type="PROSITE" id="PS50800"/>
    </source>
</evidence>
<evidence type="ECO:0000313" key="3">
    <source>
        <dbReference type="EMBL" id="KAG9327931.1"/>
    </source>
</evidence>
<comment type="caution">
    <text evidence="3">The sequence shown here is derived from an EMBL/GenBank/DDBJ whole genome shotgun (WGS) entry which is preliminary data.</text>
</comment>
<name>A0A8T2MPV6_9TELE</name>
<dbReference type="InterPro" id="IPR003034">
    <property type="entry name" value="SAP_dom"/>
</dbReference>
<accession>A0A8T2MPV6</accession>
<feature type="compositionally biased region" description="Low complexity" evidence="1">
    <location>
        <begin position="1142"/>
        <end position="1156"/>
    </location>
</feature>
<dbReference type="Pfam" id="PF02037">
    <property type="entry name" value="SAP"/>
    <property type="match status" value="1"/>
</dbReference>
<feature type="compositionally biased region" description="Low complexity" evidence="1">
    <location>
        <begin position="596"/>
        <end position="611"/>
    </location>
</feature>
<feature type="compositionally biased region" description="Low complexity" evidence="1">
    <location>
        <begin position="1310"/>
        <end position="1336"/>
    </location>
</feature>
<feature type="region of interest" description="Disordered" evidence="1">
    <location>
        <begin position="971"/>
        <end position="1344"/>
    </location>
</feature>
<dbReference type="InterPro" id="IPR036361">
    <property type="entry name" value="SAP_dom_sf"/>
</dbReference>
<organism evidence="3 4">
    <name type="scientific">Albula glossodonta</name>
    <name type="common">roundjaw bonefish</name>
    <dbReference type="NCBI Taxonomy" id="121402"/>
    <lineage>
        <taxon>Eukaryota</taxon>
        <taxon>Metazoa</taxon>
        <taxon>Chordata</taxon>
        <taxon>Craniata</taxon>
        <taxon>Vertebrata</taxon>
        <taxon>Euteleostomi</taxon>
        <taxon>Actinopterygii</taxon>
        <taxon>Neopterygii</taxon>
        <taxon>Teleostei</taxon>
        <taxon>Albuliformes</taxon>
        <taxon>Albulidae</taxon>
        <taxon>Albula</taxon>
    </lineage>
</organism>
<dbReference type="PROSITE" id="PS50800">
    <property type="entry name" value="SAP"/>
    <property type="match status" value="1"/>
</dbReference>
<feature type="region of interest" description="Disordered" evidence="1">
    <location>
        <begin position="212"/>
        <end position="235"/>
    </location>
</feature>
<protein>
    <recommendedName>
        <fullName evidence="2">SAP domain-containing protein</fullName>
    </recommendedName>
</protein>
<gene>
    <name evidence="3" type="ORF">JZ751_017244</name>
</gene>
<feature type="compositionally biased region" description="Pro residues" evidence="1">
    <location>
        <begin position="537"/>
        <end position="547"/>
    </location>
</feature>
<dbReference type="EMBL" id="JAFBMS010002952">
    <property type="protein sequence ID" value="KAG9327931.1"/>
    <property type="molecule type" value="Genomic_DNA"/>
</dbReference>
<evidence type="ECO:0000313" key="4">
    <source>
        <dbReference type="Proteomes" id="UP000824540"/>
    </source>
</evidence>
<feature type="compositionally biased region" description="Polar residues" evidence="1">
    <location>
        <begin position="1163"/>
        <end position="1178"/>
    </location>
</feature>
<keyword evidence="4" id="KW-1185">Reference proteome</keyword>
<feature type="compositionally biased region" description="Acidic residues" evidence="1">
    <location>
        <begin position="465"/>
        <end position="485"/>
    </location>
</feature>
<feature type="non-terminal residue" evidence="3">
    <location>
        <position position="1344"/>
    </location>
</feature>
<dbReference type="GO" id="GO:0061574">
    <property type="term" value="C:ASAP complex"/>
    <property type="evidence" value="ECO:0007669"/>
    <property type="project" value="TreeGrafter"/>
</dbReference>
<feature type="region of interest" description="Disordered" evidence="1">
    <location>
        <begin position="760"/>
        <end position="882"/>
    </location>
</feature>
<feature type="compositionally biased region" description="Basic and acidic residues" evidence="1">
    <location>
        <begin position="971"/>
        <end position="1065"/>
    </location>
</feature>
<dbReference type="InterPro" id="IPR052793">
    <property type="entry name" value="EJC-associated_protein"/>
</dbReference>